<dbReference type="EMBL" id="DS269077">
    <property type="protein sequence ID" value="EFP08447.1"/>
    <property type="molecule type" value="Genomic_DNA"/>
</dbReference>
<protein>
    <submittedName>
        <fullName evidence="1">Uncharacterized protein</fullName>
    </submittedName>
</protein>
<sequence length="72" mass="8458">MLAGALVSPKYLIMASRPDNIVLFTHIAVDRLMKKEFNERSGIYQFMYLLLVRTFLMLDDKTEKHLKLKLDL</sequence>
<evidence type="ECO:0000313" key="1">
    <source>
        <dbReference type="EMBL" id="EFP08447.1"/>
    </source>
</evidence>
<accession>E3NMM0</accession>
<organism evidence="2">
    <name type="scientific">Caenorhabditis remanei</name>
    <name type="common">Caenorhabditis vulgaris</name>
    <dbReference type="NCBI Taxonomy" id="31234"/>
    <lineage>
        <taxon>Eukaryota</taxon>
        <taxon>Metazoa</taxon>
        <taxon>Ecdysozoa</taxon>
        <taxon>Nematoda</taxon>
        <taxon>Chromadorea</taxon>
        <taxon>Rhabditida</taxon>
        <taxon>Rhabditina</taxon>
        <taxon>Rhabditomorpha</taxon>
        <taxon>Rhabditoidea</taxon>
        <taxon>Rhabditidae</taxon>
        <taxon>Peloderinae</taxon>
        <taxon>Caenorhabditis</taxon>
    </lineage>
</organism>
<dbReference type="HOGENOM" id="CLU_2724646_0_0_1"/>
<keyword evidence="2" id="KW-1185">Reference proteome</keyword>
<dbReference type="InParanoid" id="E3NMM0"/>
<dbReference type="AlphaFoldDB" id="E3NMM0"/>
<gene>
    <name evidence="1" type="ORF">CRE_18294</name>
</gene>
<reference evidence="1" key="1">
    <citation type="submission" date="2007-07" db="EMBL/GenBank/DDBJ databases">
        <title>PCAP assembly of the Caenorhabditis remanei genome.</title>
        <authorList>
            <consortium name="The Caenorhabditis remanei Sequencing Consortium"/>
            <person name="Wilson R.K."/>
        </authorList>
    </citation>
    <scope>NUCLEOTIDE SEQUENCE [LARGE SCALE GENOMIC DNA]</scope>
    <source>
        <strain evidence="1">PB4641</strain>
    </source>
</reference>
<proteinExistence type="predicted"/>
<name>E3NMM0_CAERE</name>
<evidence type="ECO:0000313" key="2">
    <source>
        <dbReference type="Proteomes" id="UP000008281"/>
    </source>
</evidence>
<dbReference type="Proteomes" id="UP000008281">
    <property type="component" value="Unassembled WGS sequence"/>
</dbReference>